<evidence type="ECO:0008006" key="3">
    <source>
        <dbReference type="Google" id="ProtNLM"/>
    </source>
</evidence>
<dbReference type="Gene3D" id="2.40.30.100">
    <property type="entry name" value="AF2212/PG0164-like"/>
    <property type="match status" value="1"/>
</dbReference>
<gene>
    <name evidence="1" type="ORF">Rhe02_21900</name>
</gene>
<reference evidence="1" key="1">
    <citation type="submission" date="2021-01" db="EMBL/GenBank/DDBJ databases">
        <title>Whole genome shotgun sequence of Rhizocola hellebori NBRC 109834.</title>
        <authorList>
            <person name="Komaki H."/>
            <person name="Tamura T."/>
        </authorList>
    </citation>
    <scope>NUCLEOTIDE SEQUENCE</scope>
    <source>
        <strain evidence="1">NBRC 109834</strain>
    </source>
</reference>
<accession>A0A8J3VFQ8</accession>
<dbReference type="InterPro" id="IPR037079">
    <property type="entry name" value="AF2212/PG0164-like_sf"/>
</dbReference>
<dbReference type="InterPro" id="IPR015018">
    <property type="entry name" value="DUF1905"/>
</dbReference>
<dbReference type="AlphaFoldDB" id="A0A8J3VFQ8"/>
<organism evidence="1 2">
    <name type="scientific">Rhizocola hellebori</name>
    <dbReference type="NCBI Taxonomy" id="1392758"/>
    <lineage>
        <taxon>Bacteria</taxon>
        <taxon>Bacillati</taxon>
        <taxon>Actinomycetota</taxon>
        <taxon>Actinomycetes</taxon>
        <taxon>Micromonosporales</taxon>
        <taxon>Micromonosporaceae</taxon>
        <taxon>Rhizocola</taxon>
    </lineage>
</organism>
<dbReference type="Pfam" id="PF13376">
    <property type="entry name" value="OmdA"/>
    <property type="match status" value="1"/>
</dbReference>
<dbReference type="Proteomes" id="UP000612899">
    <property type="component" value="Unassembled WGS sequence"/>
</dbReference>
<dbReference type="SUPFAM" id="SSF141694">
    <property type="entry name" value="AF2212/PG0164-like"/>
    <property type="match status" value="1"/>
</dbReference>
<evidence type="ECO:0000313" key="1">
    <source>
        <dbReference type="EMBL" id="GIH04123.1"/>
    </source>
</evidence>
<proteinExistence type="predicted"/>
<protein>
    <recommendedName>
        <fullName evidence="3">DUF1905 domain-containing protein</fullName>
    </recommendedName>
</protein>
<dbReference type="EMBL" id="BONY01000011">
    <property type="protein sequence ID" value="GIH04123.1"/>
    <property type="molecule type" value="Genomic_DNA"/>
</dbReference>
<sequence length="146" mass="15639">MRFRATVELGGKTATGIAVPPQVVEALGQGKRPAVTVTVAAHTYRTTVAVMGGRFMIPLSAENRTAAGVAAGDEVDVDVELDTAPRVVTVPPDFQAALDADPVAAKRFTSMSYSHQLQHVLAIEQAKTEQTRARRIDKALQMLRQS</sequence>
<name>A0A8J3VFQ8_9ACTN</name>
<dbReference type="RefSeq" id="WP_203908020.1">
    <property type="nucleotide sequence ID" value="NZ_BONY01000011.1"/>
</dbReference>
<evidence type="ECO:0000313" key="2">
    <source>
        <dbReference type="Proteomes" id="UP000612899"/>
    </source>
</evidence>
<keyword evidence="2" id="KW-1185">Reference proteome</keyword>
<dbReference type="Pfam" id="PF08922">
    <property type="entry name" value="DUF1905"/>
    <property type="match status" value="1"/>
</dbReference>
<comment type="caution">
    <text evidence="1">The sequence shown here is derived from an EMBL/GenBank/DDBJ whole genome shotgun (WGS) entry which is preliminary data.</text>
</comment>